<dbReference type="AlphaFoldDB" id="A0A843XGW0"/>
<evidence type="ECO:0000313" key="1">
    <source>
        <dbReference type="EMBL" id="MQM18794.1"/>
    </source>
</evidence>
<reference evidence="1" key="1">
    <citation type="submission" date="2017-07" db="EMBL/GenBank/DDBJ databases">
        <title>Taro Niue Genome Assembly and Annotation.</title>
        <authorList>
            <person name="Atibalentja N."/>
            <person name="Keating K."/>
            <person name="Fields C.J."/>
        </authorList>
    </citation>
    <scope>NUCLEOTIDE SEQUENCE</scope>
    <source>
        <strain evidence="1">Niue_2</strain>
        <tissue evidence="1">Leaf</tissue>
    </source>
</reference>
<organism evidence="1 2">
    <name type="scientific">Colocasia esculenta</name>
    <name type="common">Wild taro</name>
    <name type="synonym">Arum esculentum</name>
    <dbReference type="NCBI Taxonomy" id="4460"/>
    <lineage>
        <taxon>Eukaryota</taxon>
        <taxon>Viridiplantae</taxon>
        <taxon>Streptophyta</taxon>
        <taxon>Embryophyta</taxon>
        <taxon>Tracheophyta</taxon>
        <taxon>Spermatophyta</taxon>
        <taxon>Magnoliopsida</taxon>
        <taxon>Liliopsida</taxon>
        <taxon>Araceae</taxon>
        <taxon>Aroideae</taxon>
        <taxon>Colocasieae</taxon>
        <taxon>Colocasia</taxon>
    </lineage>
</organism>
<sequence>MEQIRKATLNWSVMNIMQCTIHPKEYSRLIYEGTFEVKETKASMLVFEYELFKMKHDETISKIFARFIIIFNGLKGIGRDYSNNDFIRK</sequence>
<dbReference type="OrthoDB" id="1747372at2759"/>
<feature type="non-terminal residue" evidence="1">
    <location>
        <position position="89"/>
    </location>
</feature>
<comment type="caution">
    <text evidence="1">The sequence shown here is derived from an EMBL/GenBank/DDBJ whole genome shotgun (WGS) entry which is preliminary data.</text>
</comment>
<keyword evidence="2" id="KW-1185">Reference proteome</keyword>
<evidence type="ECO:0000313" key="2">
    <source>
        <dbReference type="Proteomes" id="UP000652761"/>
    </source>
</evidence>
<dbReference type="Proteomes" id="UP000652761">
    <property type="component" value="Unassembled WGS sequence"/>
</dbReference>
<dbReference type="EMBL" id="NMUH01008446">
    <property type="protein sequence ID" value="MQM18794.1"/>
    <property type="molecule type" value="Genomic_DNA"/>
</dbReference>
<name>A0A843XGW0_COLES</name>
<proteinExistence type="predicted"/>
<accession>A0A843XGW0</accession>
<gene>
    <name evidence="1" type="ORF">Taro_051789</name>
</gene>
<protein>
    <submittedName>
        <fullName evidence="1">Uncharacterized protein</fullName>
    </submittedName>
</protein>